<gene>
    <name evidence="9" type="ORF">jhhlp_008617</name>
</gene>
<dbReference type="Proteomes" id="UP000233524">
    <property type="component" value="Unassembled WGS sequence"/>
</dbReference>
<feature type="region of interest" description="Disordered" evidence="6">
    <location>
        <begin position="337"/>
        <end position="362"/>
    </location>
</feature>
<feature type="transmembrane region" description="Helical" evidence="7">
    <location>
        <begin position="47"/>
        <end position="68"/>
    </location>
</feature>
<feature type="transmembrane region" description="Helical" evidence="7">
    <location>
        <begin position="88"/>
        <end position="113"/>
    </location>
</feature>
<dbReference type="AlphaFoldDB" id="A0A2N3MYJ1"/>
<protein>
    <recommendedName>
        <fullName evidence="8">Rhodopsin domain-containing protein</fullName>
    </recommendedName>
</protein>
<dbReference type="PANTHER" id="PTHR33048">
    <property type="entry name" value="PTH11-LIKE INTEGRAL MEMBRANE PROTEIN (AFU_ORTHOLOGUE AFUA_5G11245)"/>
    <property type="match status" value="1"/>
</dbReference>
<dbReference type="STRING" id="41688.A0A2N3MYJ1"/>
<dbReference type="GO" id="GO:0016020">
    <property type="term" value="C:membrane"/>
    <property type="evidence" value="ECO:0007669"/>
    <property type="project" value="UniProtKB-SubCell"/>
</dbReference>
<keyword evidence="2 7" id="KW-0812">Transmembrane</keyword>
<comment type="similarity">
    <text evidence="5">Belongs to the SAT4 family.</text>
</comment>
<keyword evidence="10" id="KW-1185">Reference proteome</keyword>
<dbReference type="InterPro" id="IPR052337">
    <property type="entry name" value="SAT4-like"/>
</dbReference>
<dbReference type="InterPro" id="IPR049326">
    <property type="entry name" value="Rhodopsin_dom_fungi"/>
</dbReference>
<comment type="caution">
    <text evidence="9">The sequence shown here is derived from an EMBL/GenBank/DDBJ whole genome shotgun (WGS) entry which is preliminary data.</text>
</comment>
<dbReference type="Pfam" id="PF20684">
    <property type="entry name" value="Fung_rhodopsin"/>
    <property type="match status" value="1"/>
</dbReference>
<feature type="domain" description="Rhodopsin" evidence="8">
    <location>
        <begin position="31"/>
        <end position="271"/>
    </location>
</feature>
<evidence type="ECO:0000256" key="6">
    <source>
        <dbReference type="SAM" id="MobiDB-lite"/>
    </source>
</evidence>
<accession>A0A2N3MYJ1</accession>
<evidence type="ECO:0000256" key="3">
    <source>
        <dbReference type="ARBA" id="ARBA00022989"/>
    </source>
</evidence>
<feature type="region of interest" description="Disordered" evidence="6">
    <location>
        <begin position="409"/>
        <end position="428"/>
    </location>
</feature>
<feature type="transmembrane region" description="Helical" evidence="7">
    <location>
        <begin position="209"/>
        <end position="227"/>
    </location>
</feature>
<proteinExistence type="inferred from homology"/>
<evidence type="ECO:0000259" key="8">
    <source>
        <dbReference type="Pfam" id="PF20684"/>
    </source>
</evidence>
<feature type="transmembrane region" description="Helical" evidence="7">
    <location>
        <begin position="125"/>
        <end position="146"/>
    </location>
</feature>
<dbReference type="EMBL" id="NLAX01001623">
    <property type="protein sequence ID" value="PKS05246.1"/>
    <property type="molecule type" value="Genomic_DNA"/>
</dbReference>
<reference evidence="9 10" key="1">
    <citation type="journal article" date="2017" name="G3 (Bethesda)">
        <title>First Draft Genome Sequence of the Pathogenic Fungus Lomentospora prolificans (Formerly Scedosporium prolificans).</title>
        <authorList>
            <person name="Luo R."/>
            <person name="Zimin A."/>
            <person name="Workman R."/>
            <person name="Fan Y."/>
            <person name="Pertea G."/>
            <person name="Grossman N."/>
            <person name="Wear M.P."/>
            <person name="Jia B."/>
            <person name="Miller H."/>
            <person name="Casadevall A."/>
            <person name="Timp W."/>
            <person name="Zhang S.X."/>
            <person name="Salzberg S.L."/>
        </authorList>
    </citation>
    <scope>NUCLEOTIDE SEQUENCE [LARGE SCALE GENOMIC DNA]</scope>
    <source>
        <strain evidence="9 10">JHH-5317</strain>
    </source>
</reference>
<evidence type="ECO:0000256" key="5">
    <source>
        <dbReference type="ARBA" id="ARBA00038359"/>
    </source>
</evidence>
<evidence type="ECO:0000313" key="10">
    <source>
        <dbReference type="Proteomes" id="UP000233524"/>
    </source>
</evidence>
<dbReference type="VEuPathDB" id="FungiDB:jhhlp_008617"/>
<evidence type="ECO:0000256" key="2">
    <source>
        <dbReference type="ARBA" id="ARBA00022692"/>
    </source>
</evidence>
<evidence type="ECO:0000256" key="1">
    <source>
        <dbReference type="ARBA" id="ARBA00004141"/>
    </source>
</evidence>
<name>A0A2N3MYJ1_9PEZI</name>
<evidence type="ECO:0000313" key="9">
    <source>
        <dbReference type="EMBL" id="PKS05246.1"/>
    </source>
</evidence>
<feature type="transmembrane region" description="Helical" evidence="7">
    <location>
        <begin position="12"/>
        <end position="35"/>
    </location>
</feature>
<keyword evidence="3 7" id="KW-1133">Transmembrane helix</keyword>
<feature type="transmembrane region" description="Helical" evidence="7">
    <location>
        <begin position="166"/>
        <end position="188"/>
    </location>
</feature>
<evidence type="ECO:0000256" key="4">
    <source>
        <dbReference type="ARBA" id="ARBA00023136"/>
    </source>
</evidence>
<comment type="subcellular location">
    <subcellularLocation>
        <location evidence="1">Membrane</location>
        <topology evidence="1">Multi-pass membrane protein</topology>
    </subcellularLocation>
</comment>
<dbReference type="InParanoid" id="A0A2N3MYJ1"/>
<organism evidence="9 10">
    <name type="scientific">Lomentospora prolificans</name>
    <dbReference type="NCBI Taxonomy" id="41688"/>
    <lineage>
        <taxon>Eukaryota</taxon>
        <taxon>Fungi</taxon>
        <taxon>Dikarya</taxon>
        <taxon>Ascomycota</taxon>
        <taxon>Pezizomycotina</taxon>
        <taxon>Sordariomycetes</taxon>
        <taxon>Hypocreomycetidae</taxon>
        <taxon>Microascales</taxon>
        <taxon>Microascaceae</taxon>
        <taxon>Lomentospora</taxon>
    </lineage>
</organism>
<dbReference type="PANTHER" id="PTHR33048:SF96">
    <property type="entry name" value="INTEGRAL MEMBRANE PROTEIN"/>
    <property type="match status" value="1"/>
</dbReference>
<feature type="transmembrane region" description="Helical" evidence="7">
    <location>
        <begin position="247"/>
        <end position="266"/>
    </location>
</feature>
<evidence type="ECO:0000256" key="7">
    <source>
        <dbReference type="SAM" id="Phobius"/>
    </source>
</evidence>
<dbReference type="OrthoDB" id="4682787at2759"/>
<keyword evidence="4 7" id="KW-0472">Membrane</keyword>
<sequence>MAEVDLDEFNGGALVAAATTFLVLTLISVALRVYVRVFMTNSFQMDDWFMIIAQIVFILSCSFILVGVRDGLGRHNVALSQTNEIEALKWQALATATYVLDMMFIKLSIGIFLLRLAVQKVYKYILWGSLVVVTIWSVVIFFWDIFQCNPVAAQWDYTIPKFTCVSAAQIVSAAYSISVMTILSDWLYALLPIPMLWSVEMTKQTKITVIIILGLGIFASVATLIRLKFLSDLVQTEDILFAGTDAMVWTLIEPGVAIVAASLATIRPLLRAMRFKGFETTGRTGKSTNLQSGVSNRSRHYPLDDLEPHIGVKHNGHMVMNPVSGNDDIGPRYRNHFDSSPTDSVKRPGLAVTTDQPGGQDLRASFAPSETYVIEGERTDWRRAGSTLSPANPYDNDAAATSMSSVDIINMNPTSQHGPLGHATSGRR</sequence>